<proteinExistence type="predicted"/>
<protein>
    <submittedName>
        <fullName evidence="1">Uncharacterized protein</fullName>
    </submittedName>
</protein>
<evidence type="ECO:0000313" key="2">
    <source>
        <dbReference type="Proteomes" id="UP000324974"/>
    </source>
</evidence>
<sequence>MSATLAVEIDPVIPTNAPLNDAVASATNYMKHLLDKYPQVRSDDRSLAWKHVAVPGEEPAVSATFEEHDAYGKRILTHTIRLRLMLDPVVQRVEMQELLRGVIHQRSQQISNRMDRYFQEMADEGANGQSD</sequence>
<dbReference type="AlphaFoldDB" id="A0A5C1AC61"/>
<reference evidence="2" key="1">
    <citation type="submission" date="2019-08" db="EMBL/GenBank/DDBJ databases">
        <title>Limnoglobus roseus gen. nov., sp. nov., a novel freshwater planctomycete with a giant genome from the family Gemmataceae.</title>
        <authorList>
            <person name="Kulichevskaya I.S."/>
            <person name="Naumoff D.G."/>
            <person name="Miroshnikov K."/>
            <person name="Ivanova A."/>
            <person name="Philippov D.A."/>
            <person name="Hakobyan A."/>
            <person name="Rijpstra I.C."/>
            <person name="Sinninghe Damste J.S."/>
            <person name="Liesack W."/>
            <person name="Dedysh S.N."/>
        </authorList>
    </citation>
    <scope>NUCLEOTIDE SEQUENCE [LARGE SCALE GENOMIC DNA]</scope>
    <source>
        <strain evidence="2">PX52</strain>
    </source>
</reference>
<evidence type="ECO:0000313" key="1">
    <source>
        <dbReference type="EMBL" id="QEL14674.1"/>
    </source>
</evidence>
<gene>
    <name evidence="1" type="ORF">PX52LOC_01567</name>
</gene>
<name>A0A5C1AC61_9BACT</name>
<dbReference type="Proteomes" id="UP000324974">
    <property type="component" value="Chromosome"/>
</dbReference>
<dbReference type="EMBL" id="CP042425">
    <property type="protein sequence ID" value="QEL14674.1"/>
    <property type="molecule type" value="Genomic_DNA"/>
</dbReference>
<organism evidence="1 2">
    <name type="scientific">Limnoglobus roseus</name>
    <dbReference type="NCBI Taxonomy" id="2598579"/>
    <lineage>
        <taxon>Bacteria</taxon>
        <taxon>Pseudomonadati</taxon>
        <taxon>Planctomycetota</taxon>
        <taxon>Planctomycetia</taxon>
        <taxon>Gemmatales</taxon>
        <taxon>Gemmataceae</taxon>
        <taxon>Limnoglobus</taxon>
    </lineage>
</organism>
<accession>A0A5C1AC61</accession>
<keyword evidence="2" id="KW-1185">Reference proteome</keyword>
<dbReference type="RefSeq" id="WP_149109551.1">
    <property type="nucleotide sequence ID" value="NZ_CP042425.1"/>
</dbReference>
<dbReference type="KEGG" id="lrs:PX52LOC_01567"/>